<keyword evidence="7" id="KW-0130">Cell adhesion</keyword>
<dbReference type="GO" id="GO:0005576">
    <property type="term" value="C:extracellular region"/>
    <property type="evidence" value="ECO:0007669"/>
    <property type="project" value="InterPro"/>
</dbReference>
<organism evidence="18 19">
    <name type="scientific">Eptatretus burgeri</name>
    <name type="common">Inshore hagfish</name>
    <dbReference type="NCBI Taxonomy" id="7764"/>
    <lineage>
        <taxon>Eukaryota</taxon>
        <taxon>Metazoa</taxon>
        <taxon>Chordata</taxon>
        <taxon>Craniata</taxon>
        <taxon>Vertebrata</taxon>
        <taxon>Cyclostomata</taxon>
        <taxon>Myxini</taxon>
        <taxon>Myxiniformes</taxon>
        <taxon>Myxinidae</taxon>
        <taxon>Eptatretinae</taxon>
        <taxon>Eptatretus</taxon>
    </lineage>
</organism>
<dbReference type="PROSITE" id="PS51236">
    <property type="entry name" value="TSP_CTER"/>
    <property type="match status" value="1"/>
</dbReference>
<dbReference type="PROSITE" id="PS01208">
    <property type="entry name" value="VWFC_1"/>
    <property type="match status" value="1"/>
</dbReference>
<dbReference type="Gene3D" id="2.20.100.10">
    <property type="entry name" value="Thrombospondin type-1 (TSP1) repeat"/>
    <property type="match status" value="3"/>
</dbReference>
<dbReference type="OMA" id="TCQEGKA"/>
<dbReference type="FunFam" id="2.20.100.10:FF:000007">
    <property type="entry name" value="Thrombospondin 1"/>
    <property type="match status" value="2"/>
</dbReference>
<keyword evidence="6 11" id="KW-0106">Calcium</keyword>
<name>A0A8C4R8V0_EPTBU</name>
<dbReference type="SUPFAM" id="SSF49899">
    <property type="entry name" value="Concanavalin A-like lectins/glucanases"/>
    <property type="match status" value="2"/>
</dbReference>
<dbReference type="PROSITE" id="PS50184">
    <property type="entry name" value="VWFC_2"/>
    <property type="match status" value="1"/>
</dbReference>
<dbReference type="FunFam" id="2.10.25.10:FF:000027">
    <property type="entry name" value="Thrombospondin 3"/>
    <property type="match status" value="1"/>
</dbReference>
<feature type="region of interest" description="Disordered" evidence="13">
    <location>
        <begin position="881"/>
        <end position="959"/>
    </location>
</feature>
<evidence type="ECO:0000256" key="14">
    <source>
        <dbReference type="SAM" id="SignalP"/>
    </source>
</evidence>
<feature type="repeat" description="TSP type-3" evidence="11">
    <location>
        <begin position="750"/>
        <end position="785"/>
    </location>
</feature>
<keyword evidence="5" id="KW-0677">Repeat</keyword>
<reference evidence="18" key="1">
    <citation type="submission" date="2025-05" db="UniProtKB">
        <authorList>
            <consortium name="Ensembl"/>
        </authorList>
    </citation>
    <scope>IDENTIFICATION</scope>
</reference>
<comment type="similarity">
    <text evidence="1">Belongs to the thrombospondin family.</text>
</comment>
<dbReference type="PANTHER" id="PTHR10199:SF118">
    <property type="entry name" value="THROMBOSPONDIN"/>
    <property type="match status" value="1"/>
</dbReference>
<dbReference type="FunFam" id="2.10.25.10:FF:000025">
    <property type="entry name" value="Thrombospondin 3"/>
    <property type="match status" value="1"/>
</dbReference>
<dbReference type="AlphaFoldDB" id="A0A8C4R8V0"/>
<evidence type="ECO:0000256" key="8">
    <source>
        <dbReference type="ARBA" id="ARBA00023157"/>
    </source>
</evidence>
<evidence type="ECO:0000256" key="6">
    <source>
        <dbReference type="ARBA" id="ARBA00022837"/>
    </source>
</evidence>
<dbReference type="Gene3D" id="2.60.120.200">
    <property type="match status" value="2"/>
</dbReference>
<evidence type="ECO:0000259" key="15">
    <source>
        <dbReference type="PROSITE" id="PS50026"/>
    </source>
</evidence>
<feature type="coiled-coil region" evidence="12">
    <location>
        <begin position="313"/>
        <end position="340"/>
    </location>
</feature>
<dbReference type="InterPro" id="IPR008859">
    <property type="entry name" value="Thrombospondin_C"/>
</dbReference>
<dbReference type="SUPFAM" id="SSF103647">
    <property type="entry name" value="TSP type-3 repeat"/>
    <property type="match status" value="3"/>
</dbReference>
<dbReference type="InterPro" id="IPR024731">
    <property type="entry name" value="NELL2-like_EGF"/>
</dbReference>
<dbReference type="InterPro" id="IPR001881">
    <property type="entry name" value="EGF-like_Ca-bd_dom"/>
</dbReference>
<keyword evidence="4 14" id="KW-0732">Signal</keyword>
<dbReference type="PROSITE" id="PS01186">
    <property type="entry name" value="EGF_2"/>
    <property type="match status" value="1"/>
</dbReference>
<dbReference type="PROSITE" id="PS50026">
    <property type="entry name" value="EGF_3"/>
    <property type="match status" value="1"/>
</dbReference>
<dbReference type="InterPro" id="IPR000884">
    <property type="entry name" value="TSP1_rpt"/>
</dbReference>
<feature type="domain" description="VWFC" evidence="16">
    <location>
        <begin position="340"/>
        <end position="397"/>
    </location>
</feature>
<dbReference type="InterPro" id="IPR003367">
    <property type="entry name" value="Thrombospondin_3-like_rpt"/>
</dbReference>
<dbReference type="Gene3D" id="6.20.200.20">
    <property type="match status" value="1"/>
</dbReference>
<dbReference type="Pfam" id="PF00093">
    <property type="entry name" value="VWC"/>
    <property type="match status" value="1"/>
</dbReference>
<dbReference type="FunFam" id="2.60.120.200:FF:000009">
    <property type="entry name" value="Thrombospondin 1"/>
    <property type="match status" value="1"/>
</dbReference>
<dbReference type="Pfam" id="PF02412">
    <property type="entry name" value="TSP_3"/>
    <property type="match status" value="6"/>
</dbReference>
<evidence type="ECO:0000259" key="17">
    <source>
        <dbReference type="PROSITE" id="PS51236"/>
    </source>
</evidence>
<dbReference type="Pfam" id="PF12947">
    <property type="entry name" value="EGF_3"/>
    <property type="match status" value="1"/>
</dbReference>
<proteinExistence type="inferred from homology"/>
<evidence type="ECO:0000256" key="10">
    <source>
        <dbReference type="PROSITE-ProRule" id="PRU00076"/>
    </source>
</evidence>
<evidence type="ECO:0000256" key="13">
    <source>
        <dbReference type="SAM" id="MobiDB-lite"/>
    </source>
</evidence>
<keyword evidence="3" id="KW-0358">Heparin-binding</keyword>
<feature type="domain" description="TSP C-terminal" evidence="17">
    <location>
        <begin position="981"/>
        <end position="1193"/>
    </location>
</feature>
<dbReference type="InterPro" id="IPR013320">
    <property type="entry name" value="ConA-like_dom_sf"/>
</dbReference>
<evidence type="ECO:0000256" key="3">
    <source>
        <dbReference type="ARBA" id="ARBA00022674"/>
    </source>
</evidence>
<dbReference type="InterPro" id="IPR036383">
    <property type="entry name" value="TSP1_rpt_sf"/>
</dbReference>
<dbReference type="InterPro" id="IPR028974">
    <property type="entry name" value="TSP_type-3_rpt"/>
</dbReference>
<evidence type="ECO:0000259" key="16">
    <source>
        <dbReference type="PROSITE" id="PS50184"/>
    </source>
</evidence>
<feature type="signal peptide" evidence="14">
    <location>
        <begin position="1"/>
        <end position="21"/>
    </location>
</feature>
<dbReference type="GO" id="GO:0007155">
    <property type="term" value="P:cell adhesion"/>
    <property type="evidence" value="ECO:0007669"/>
    <property type="project" value="UniProtKB-KW"/>
</dbReference>
<dbReference type="GeneTree" id="ENSGT00940000155832"/>
<dbReference type="FunFam" id="2.20.100.10:FF:000004">
    <property type="entry name" value="Adhesion G protein-coupled receptor B2"/>
    <property type="match status" value="1"/>
</dbReference>
<evidence type="ECO:0000256" key="7">
    <source>
        <dbReference type="ARBA" id="ARBA00022889"/>
    </source>
</evidence>
<keyword evidence="2 10" id="KW-0245">EGF-like domain</keyword>
<dbReference type="InterPro" id="IPR048287">
    <property type="entry name" value="TSPN-like_N"/>
</dbReference>
<keyword evidence="8" id="KW-1015">Disulfide bond</keyword>
<evidence type="ECO:0000256" key="4">
    <source>
        <dbReference type="ARBA" id="ARBA00022729"/>
    </source>
</evidence>
<evidence type="ECO:0000256" key="11">
    <source>
        <dbReference type="PROSITE-ProRule" id="PRU00634"/>
    </source>
</evidence>
<dbReference type="SUPFAM" id="SSF82895">
    <property type="entry name" value="TSP-1 type 1 repeat"/>
    <property type="match status" value="3"/>
</dbReference>
<dbReference type="InterPro" id="IPR001007">
    <property type="entry name" value="VWF_dom"/>
</dbReference>
<dbReference type="SMART" id="SM00210">
    <property type="entry name" value="TSPN"/>
    <property type="match status" value="1"/>
</dbReference>
<evidence type="ECO:0000256" key="1">
    <source>
        <dbReference type="ARBA" id="ARBA00009456"/>
    </source>
</evidence>
<dbReference type="SMART" id="SM00179">
    <property type="entry name" value="EGF_CA"/>
    <property type="match status" value="2"/>
</dbReference>
<dbReference type="Ensembl" id="ENSEBUT00000026343.1">
    <property type="protein sequence ID" value="ENSEBUP00000025767.1"/>
    <property type="gene ID" value="ENSEBUG00000015875.1"/>
</dbReference>
<evidence type="ECO:0000313" key="19">
    <source>
        <dbReference type="Proteomes" id="UP000694388"/>
    </source>
</evidence>
<accession>A0A8C4R8V0</accession>
<dbReference type="Pfam" id="PF00090">
    <property type="entry name" value="TSP_1"/>
    <property type="match status" value="3"/>
</dbReference>
<evidence type="ECO:0000256" key="9">
    <source>
        <dbReference type="ARBA" id="ARBA00023180"/>
    </source>
</evidence>
<comment type="caution">
    <text evidence="10">Lacks conserved residue(s) required for the propagation of feature annotation.</text>
</comment>
<dbReference type="Ensembl" id="ENSEBUT00000026372.1">
    <property type="protein sequence ID" value="ENSEBUP00000025796.1"/>
    <property type="gene ID" value="ENSEBUG00000015875.1"/>
</dbReference>
<dbReference type="SUPFAM" id="SSF57603">
    <property type="entry name" value="FnI-like domain"/>
    <property type="match status" value="1"/>
</dbReference>
<evidence type="ECO:0000256" key="12">
    <source>
        <dbReference type="SAM" id="Coils"/>
    </source>
</evidence>
<keyword evidence="9" id="KW-0325">Glycoprotein</keyword>
<feature type="compositionally biased region" description="Basic and acidic residues" evidence="13">
    <location>
        <begin position="905"/>
        <end position="916"/>
    </location>
</feature>
<dbReference type="InterPro" id="IPR017897">
    <property type="entry name" value="Thrombospondin_3_rpt"/>
</dbReference>
<dbReference type="Pfam" id="PF05735">
    <property type="entry name" value="TSP_C"/>
    <property type="match status" value="1"/>
</dbReference>
<protein>
    <submittedName>
        <fullName evidence="18">Thrombospondin 1</fullName>
    </submittedName>
</protein>
<dbReference type="PRINTS" id="PR01705">
    <property type="entry name" value="TSP1REPEAT"/>
</dbReference>
<dbReference type="GO" id="GO:0005509">
    <property type="term" value="F:calcium ion binding"/>
    <property type="evidence" value="ECO:0007669"/>
    <property type="project" value="UniProtKB-UniRule"/>
</dbReference>
<dbReference type="PANTHER" id="PTHR10199">
    <property type="entry name" value="THROMBOSPONDIN"/>
    <property type="match status" value="1"/>
</dbReference>
<feature type="compositionally biased region" description="Basic and acidic residues" evidence="13">
    <location>
        <begin position="881"/>
        <end position="893"/>
    </location>
</feature>
<evidence type="ECO:0000256" key="2">
    <source>
        <dbReference type="ARBA" id="ARBA00022536"/>
    </source>
</evidence>
<dbReference type="Gene3D" id="2.10.25.10">
    <property type="entry name" value="Laminin"/>
    <property type="match status" value="3"/>
</dbReference>
<feature type="repeat" description="TSP type-3" evidence="11">
    <location>
        <begin position="906"/>
        <end position="941"/>
    </location>
</feature>
<dbReference type="Gene3D" id="4.10.1080.10">
    <property type="entry name" value="TSP type-3 repeat"/>
    <property type="match status" value="2"/>
</dbReference>
<keyword evidence="19" id="KW-1185">Reference proteome</keyword>
<evidence type="ECO:0000256" key="5">
    <source>
        <dbReference type="ARBA" id="ARBA00022737"/>
    </source>
</evidence>
<feature type="domain" description="EGF-like" evidence="15">
    <location>
        <begin position="669"/>
        <end position="713"/>
    </location>
</feature>
<evidence type="ECO:0000313" key="18">
    <source>
        <dbReference type="Ensembl" id="ENSEBUP00000025796.1"/>
    </source>
</evidence>
<dbReference type="FunFam" id="4.10.1080.10:FF:000002">
    <property type="entry name" value="Thrombospondin 3"/>
    <property type="match status" value="1"/>
</dbReference>
<dbReference type="GO" id="GO:0008201">
    <property type="term" value="F:heparin binding"/>
    <property type="evidence" value="ECO:0007669"/>
    <property type="project" value="UniProtKB-KW"/>
</dbReference>
<dbReference type="FunFam" id="4.10.1080.10:FF:000001">
    <property type="entry name" value="Thrombospondin 3"/>
    <property type="match status" value="1"/>
</dbReference>
<dbReference type="Proteomes" id="UP000694388">
    <property type="component" value="Unplaced"/>
</dbReference>
<feature type="chain" id="PRO_5044680579" evidence="14">
    <location>
        <begin position="22"/>
        <end position="1193"/>
    </location>
</feature>
<keyword evidence="12" id="KW-0175">Coiled coil</keyword>
<dbReference type="GO" id="GO:0016525">
    <property type="term" value="P:negative regulation of angiogenesis"/>
    <property type="evidence" value="ECO:0007669"/>
    <property type="project" value="TreeGrafter"/>
</dbReference>
<dbReference type="SMART" id="SM00181">
    <property type="entry name" value="EGF"/>
    <property type="match status" value="3"/>
</dbReference>
<sequence>MIWRGLRTLVVVALMSNFCSCVRTTDGVEDDGIVFDLYEIMRLRGRRPGIRLVKGPDRDSSAFKVIHPERLPAAADESVQDLLEMMHLEEGFIFEATLRQQPHTTGALFALERRDGSDCRFEIVSDGPGNKLEVRYSLDGVPGTVTFFDVDLAKGKWRSFLLYFSTEQAKLYVDCRFINSVLLEVPFYKKLDFSNSNLYVARGSKPKHNFKGSLHNLRFVFRMPMEVLLRNKGCPESITRKGDPLARSFGRSGPVQSSRVQPNDARADRISPALVDNYVAQKMNQRLDNGYCEYSCRDFSKMFTDFQGFNVIVGNLMKDIEHMEKENEVLRNRLGKSKESMCWHDGRVYENRAEWTVDGCLSCVCEDSKTLCHQEFCPPVACMNATIPEGECCPKCSASDRDDGWSPWSEWTECTVTCGFGSQQRGRSCDRTSSACSGPYVQTRKCLLQECNTQIKQDGGWSHWSPWSSCSVSCGSGMTTRIRLCNSPAPQLGGKDCIGNGRDNKRCFKTSCPVDGNWGPWAPWSLCPVSCGGGLQQRSRLCNNPEPMHGGFKCLGEEEEDEICNKQPCPIDGCLSNPCFEGVKCTSFNDGNWKCSACPRGYRGNGTVCEDVNECVEVQDVCFNYNGVHRCENSEPGFHCLRCPLNYIGDQPFGIGLADAKKTKQVCEPRNPCKDGSHKCHKFARCIYLGRFTSSLYKCECRTGYAGDGKICGEDSDLDGWPNDDLKCVANATYHCHKDNCPDLPNSGQEDNDKDGMGDACDPDDDNDRLPDVRDNCPLQFNPAQYDYDRDNVGNRCDNCPYNVNPSQTDTDGDGHGDACDDDIDGDGILNEEDNCVFLSNTEQQDTDQDGVGDNCDNCVLDYNPKQEDTDFDLVGNKCDTNKDIDRDGHQDDLDNCPYTPNAKQTDHDGDGRGDACDLDDDNDGIPDKKDNCRLVPNPDQRSSSGDNRGDACKDDFDGDGIPDIEDACPRNAAIGITDFRKFQEVRLDPKGSTQTDPRWDVQNQGRELVQVVNSDPGLAVGFTQFESLDFSGTFFVNTELDDDYAGFVFGYQSSSHFYAIMWKQQTQTYWENKPTVAHGYAGLQIKVVNSSTGSGEHLRNALWHTGDTPGQVRTLWHDPEVSGWKDFTAYRWHLLHKPRTGYIRVVMYEGKRILTDSGPIYDRTYAGGRLGLFVFSQEMVYFSDLKYECRDH</sequence>
<feature type="repeat" description="TSP type-3" evidence="11">
    <location>
        <begin position="809"/>
        <end position="844"/>
    </location>
</feature>
<dbReference type="PROSITE" id="PS51234">
    <property type="entry name" value="TSP3"/>
    <property type="match status" value="3"/>
</dbReference>
<dbReference type="SMART" id="SM00209">
    <property type="entry name" value="TSP1"/>
    <property type="match status" value="3"/>
</dbReference>
<dbReference type="PROSITE" id="PS50092">
    <property type="entry name" value="TSP1"/>
    <property type="match status" value="3"/>
</dbReference>
<dbReference type="InterPro" id="IPR000742">
    <property type="entry name" value="EGF"/>
</dbReference>
<dbReference type="SMART" id="SM00214">
    <property type="entry name" value="VWC"/>
    <property type="match status" value="1"/>
</dbReference>